<dbReference type="AlphaFoldDB" id="A0A7C3RN50"/>
<gene>
    <name evidence="2" type="ORF">ENW00_09090</name>
</gene>
<keyword evidence="1" id="KW-0812">Transmembrane</keyword>
<feature type="transmembrane region" description="Helical" evidence="1">
    <location>
        <begin position="7"/>
        <end position="30"/>
    </location>
</feature>
<keyword evidence="1" id="KW-0472">Membrane</keyword>
<accession>A0A7C3RN50</accession>
<organism evidence="2">
    <name type="scientific">Dictyoglomus thermophilum</name>
    <dbReference type="NCBI Taxonomy" id="14"/>
    <lineage>
        <taxon>Bacteria</taxon>
        <taxon>Pseudomonadati</taxon>
        <taxon>Dictyoglomota</taxon>
        <taxon>Dictyoglomia</taxon>
        <taxon>Dictyoglomales</taxon>
        <taxon>Dictyoglomaceae</taxon>
        <taxon>Dictyoglomus</taxon>
    </lineage>
</organism>
<keyword evidence="1" id="KW-1133">Transmembrane helix</keyword>
<name>A0A7C3RN50_DICTH</name>
<dbReference type="EMBL" id="DTIN01000040">
    <property type="protein sequence ID" value="HFX14276.1"/>
    <property type="molecule type" value="Genomic_DNA"/>
</dbReference>
<sequence>MKKVKKFLILVFSIVFILIGIIYITSPLWVKYVVVYVLNRSFGESFKVEDVRYIFPNKIQIAKLELGNFALFTNVSLSVGDAIKLSPITLEFIKPKIIIIHDEKGEWKFPEIPGIGKSGTSSQNINIEIKGKIKDGIFVIRDLKLKKDIEINKVNGDLSYKNQVINYDVATILADGQNIKAYGYYNFSKLSGDLTFEFKNTNATIWAPIFLPDIFKVEKGTFSGWFNTKGDKDKWSYSGEMDTKEVKGSISGVPGTIENVCMKVKINNENISVVQGDGVWFEASVNFSGKVAPDPDIQVSFKNLNGEKIDKEFLNSSLKLKGKGEGNLIIKNSWDKPWISGEVYIKDGTIYDIKFDNIALNLDAKIPGLLVSFTGDLEIGKASGNMNYELEKNSGKFYLSAENIRLEKISKLFNLPDIEGKGSLVVKGNKEASKGWKVFVDGVIENGKMGDYSAEKIIFSLENEEGSLNFDLLRNSVFF</sequence>
<evidence type="ECO:0000313" key="2">
    <source>
        <dbReference type="EMBL" id="HFX14276.1"/>
    </source>
</evidence>
<proteinExistence type="predicted"/>
<evidence type="ECO:0008006" key="3">
    <source>
        <dbReference type="Google" id="ProtNLM"/>
    </source>
</evidence>
<reference evidence="2" key="1">
    <citation type="journal article" date="2020" name="mSystems">
        <title>Genome- and Community-Level Interaction Insights into Carbon Utilization and Element Cycling Functions of Hydrothermarchaeota in Hydrothermal Sediment.</title>
        <authorList>
            <person name="Zhou Z."/>
            <person name="Liu Y."/>
            <person name="Xu W."/>
            <person name="Pan J."/>
            <person name="Luo Z.H."/>
            <person name="Li M."/>
        </authorList>
    </citation>
    <scope>NUCLEOTIDE SEQUENCE [LARGE SCALE GENOMIC DNA]</scope>
    <source>
        <strain evidence="2">SpSt-81</strain>
    </source>
</reference>
<comment type="caution">
    <text evidence="2">The sequence shown here is derived from an EMBL/GenBank/DDBJ whole genome shotgun (WGS) entry which is preliminary data.</text>
</comment>
<evidence type="ECO:0000256" key="1">
    <source>
        <dbReference type="SAM" id="Phobius"/>
    </source>
</evidence>
<protein>
    <recommendedName>
        <fullName evidence="3">AsmA family protein</fullName>
    </recommendedName>
</protein>